<feature type="transmembrane region" description="Helical" evidence="1">
    <location>
        <begin position="78"/>
        <end position="102"/>
    </location>
</feature>
<name>A0AAI9DQF9_PLUGE</name>
<proteinExistence type="predicted"/>
<sequence length="197" mass="22403">MKQLRASMARMKRFEMQLRQGNAPGIDPMTHALSPAIRHQLLFSWPLVVSMFCALISFTHPLIFIWRGIFRLAEWPEYAVMAGVIPSILLFCLLLYAPVLMLGRGYSRALTGYLILLCGLAAFSSGYIVFALTQAFGGTENRLFYLITALLNAGLSIASIALLNTRWFAQAVDDFLCLRAWRISWKRKRELVQKRLK</sequence>
<feature type="transmembrane region" description="Helical" evidence="1">
    <location>
        <begin position="41"/>
        <end position="66"/>
    </location>
</feature>
<comment type="caution">
    <text evidence="2">The sequence shown here is derived from an EMBL/GenBank/DDBJ whole genome shotgun (WGS) entry which is preliminary data.</text>
</comment>
<accession>A0AAI9DQF9</accession>
<protein>
    <submittedName>
        <fullName evidence="2">Uncharacterized protein</fullName>
    </submittedName>
</protein>
<evidence type="ECO:0000256" key="1">
    <source>
        <dbReference type="SAM" id="Phobius"/>
    </source>
</evidence>
<keyword evidence="1" id="KW-0812">Transmembrane</keyword>
<organism evidence="2">
    <name type="scientific">Pluralibacter gergoviae</name>
    <name type="common">Enterobacter gergoviae</name>
    <dbReference type="NCBI Taxonomy" id="61647"/>
    <lineage>
        <taxon>Bacteria</taxon>
        <taxon>Pseudomonadati</taxon>
        <taxon>Pseudomonadota</taxon>
        <taxon>Gammaproteobacteria</taxon>
        <taxon>Enterobacterales</taxon>
        <taxon>Enterobacteriaceae</taxon>
        <taxon>Pluralibacter</taxon>
    </lineage>
</organism>
<gene>
    <name evidence="2" type="ORF">QEG54_004628</name>
</gene>
<keyword evidence="1" id="KW-0472">Membrane</keyword>
<feature type="transmembrane region" description="Helical" evidence="1">
    <location>
        <begin position="114"/>
        <end position="137"/>
    </location>
</feature>
<dbReference type="AlphaFoldDB" id="A0AAI9DQF9"/>
<dbReference type="EMBL" id="ABLOKC030000035">
    <property type="protein sequence ID" value="EML1473816.1"/>
    <property type="molecule type" value="Genomic_DNA"/>
</dbReference>
<feature type="transmembrane region" description="Helical" evidence="1">
    <location>
        <begin position="143"/>
        <end position="163"/>
    </location>
</feature>
<dbReference type="RefSeq" id="WP_048288041.1">
    <property type="nucleotide sequence ID" value="NZ_LDZN01000009.1"/>
</dbReference>
<keyword evidence="1" id="KW-1133">Transmembrane helix</keyword>
<evidence type="ECO:0000313" key="2">
    <source>
        <dbReference type="EMBL" id="EML1473816.1"/>
    </source>
</evidence>
<reference evidence="2" key="1">
    <citation type="submission" date="2024-02" db="EMBL/GenBank/DDBJ databases">
        <authorList>
            <consortium name="Clinical and Environmental Microbiology Branch: Whole genome sequencing antimicrobial resistance pathogens in the healthcare setting"/>
        </authorList>
    </citation>
    <scope>NUCLEOTIDE SEQUENCE</scope>
    <source>
        <strain evidence="2">2021DK-00143</strain>
    </source>
</reference>